<evidence type="ECO:0000256" key="11">
    <source>
        <dbReference type="RuleBase" id="RU004181"/>
    </source>
</evidence>
<comment type="pathway">
    <text evidence="9">Protein modification; lipoprotein biosynthesis (signal peptide cleavage).</text>
</comment>
<dbReference type="NCBIfam" id="TIGR00077">
    <property type="entry name" value="lspA"/>
    <property type="match status" value="1"/>
</dbReference>
<comment type="similarity">
    <text evidence="1 9 11">Belongs to the peptidase A8 family.</text>
</comment>
<protein>
    <recommendedName>
        <fullName evidence="9">Lipoprotein signal peptidase</fullName>
        <ecNumber evidence="9">3.4.23.36</ecNumber>
    </recommendedName>
    <alternativeName>
        <fullName evidence="9">Prolipoprotein signal peptidase</fullName>
    </alternativeName>
    <alternativeName>
        <fullName evidence="9">Signal peptidase II</fullName>
        <shortName evidence="9">SPase II</shortName>
    </alternativeName>
</protein>
<comment type="function">
    <text evidence="9 10">This protein specifically catalyzes the removal of signal peptides from prolipoproteins.</text>
</comment>
<gene>
    <name evidence="9" type="primary">lspA</name>
    <name evidence="12" type="ORF">EDD40_2588</name>
</gene>
<keyword evidence="13" id="KW-1185">Reference proteome</keyword>
<evidence type="ECO:0000256" key="3">
    <source>
        <dbReference type="ARBA" id="ARBA00022670"/>
    </source>
</evidence>
<keyword evidence="2 9" id="KW-1003">Cell membrane</keyword>
<dbReference type="GO" id="GO:0004190">
    <property type="term" value="F:aspartic-type endopeptidase activity"/>
    <property type="evidence" value="ECO:0007669"/>
    <property type="project" value="UniProtKB-UniRule"/>
</dbReference>
<dbReference type="AlphaFoldDB" id="A0A3N1H433"/>
<dbReference type="InterPro" id="IPR001872">
    <property type="entry name" value="Peptidase_A8"/>
</dbReference>
<comment type="catalytic activity">
    <reaction evidence="9 10">
        <text>Release of signal peptides from bacterial membrane prolipoproteins. Hydrolyzes -Xaa-Yaa-Zaa-|-(S,diacylglyceryl)Cys-, in which Xaa is hydrophobic (preferably Leu), and Yaa (Ala or Ser) and Zaa (Gly or Ala) have small, neutral side chains.</text>
        <dbReference type="EC" id="3.4.23.36"/>
    </reaction>
</comment>
<evidence type="ECO:0000256" key="6">
    <source>
        <dbReference type="ARBA" id="ARBA00022801"/>
    </source>
</evidence>
<dbReference type="UniPathway" id="UPA00665"/>
<dbReference type="GO" id="GO:0005886">
    <property type="term" value="C:plasma membrane"/>
    <property type="evidence" value="ECO:0007669"/>
    <property type="project" value="UniProtKB-SubCell"/>
</dbReference>
<dbReference type="HAMAP" id="MF_00161">
    <property type="entry name" value="LspA"/>
    <property type="match status" value="1"/>
</dbReference>
<feature type="transmembrane region" description="Helical" evidence="9">
    <location>
        <begin position="43"/>
        <end position="71"/>
    </location>
</feature>
<name>A0A3N1H433_9PSEU</name>
<feature type="transmembrane region" description="Helical" evidence="9">
    <location>
        <begin position="78"/>
        <end position="98"/>
    </location>
</feature>
<dbReference type="PRINTS" id="PR00781">
    <property type="entry name" value="LIPOSIGPTASE"/>
</dbReference>
<evidence type="ECO:0000256" key="5">
    <source>
        <dbReference type="ARBA" id="ARBA00022750"/>
    </source>
</evidence>
<proteinExistence type="inferred from homology"/>
<evidence type="ECO:0000256" key="2">
    <source>
        <dbReference type="ARBA" id="ARBA00022475"/>
    </source>
</evidence>
<evidence type="ECO:0000256" key="8">
    <source>
        <dbReference type="ARBA" id="ARBA00023136"/>
    </source>
</evidence>
<keyword evidence="5 9" id="KW-0064">Aspartyl protease</keyword>
<keyword evidence="6 9" id="KW-0378">Hydrolase</keyword>
<dbReference type="Proteomes" id="UP000268727">
    <property type="component" value="Unassembled WGS sequence"/>
</dbReference>
<accession>A0A3N1H433</accession>
<dbReference type="GO" id="GO:0006508">
    <property type="term" value="P:proteolysis"/>
    <property type="evidence" value="ECO:0007669"/>
    <property type="project" value="UniProtKB-KW"/>
</dbReference>
<keyword evidence="4 9" id="KW-0812">Transmembrane</keyword>
<keyword evidence="3 9" id="KW-0645">Protease</keyword>
<comment type="caution">
    <text evidence="12">The sequence shown here is derived from an EMBL/GenBank/DDBJ whole genome shotgun (WGS) entry which is preliminary data.</text>
</comment>
<keyword evidence="8 9" id="KW-0472">Membrane</keyword>
<dbReference type="PANTHER" id="PTHR33695">
    <property type="entry name" value="LIPOPROTEIN SIGNAL PEPTIDASE"/>
    <property type="match status" value="1"/>
</dbReference>
<evidence type="ECO:0000256" key="10">
    <source>
        <dbReference type="RuleBase" id="RU000594"/>
    </source>
</evidence>
<feature type="active site" evidence="9">
    <location>
        <position position="108"/>
    </location>
</feature>
<dbReference type="RefSeq" id="WP_246038316.1">
    <property type="nucleotide sequence ID" value="NZ_RJKM01000001.1"/>
</dbReference>
<organism evidence="12 13">
    <name type="scientific">Saccharothrix texasensis</name>
    <dbReference type="NCBI Taxonomy" id="103734"/>
    <lineage>
        <taxon>Bacteria</taxon>
        <taxon>Bacillati</taxon>
        <taxon>Actinomycetota</taxon>
        <taxon>Actinomycetes</taxon>
        <taxon>Pseudonocardiales</taxon>
        <taxon>Pseudonocardiaceae</taxon>
        <taxon>Saccharothrix</taxon>
    </lineage>
</organism>
<evidence type="ECO:0000256" key="4">
    <source>
        <dbReference type="ARBA" id="ARBA00022692"/>
    </source>
</evidence>
<comment type="caution">
    <text evidence="9">Lacks conserved residue(s) required for the propagation of feature annotation.</text>
</comment>
<evidence type="ECO:0000256" key="1">
    <source>
        <dbReference type="ARBA" id="ARBA00006139"/>
    </source>
</evidence>
<keyword evidence="7 9" id="KW-1133">Transmembrane helix</keyword>
<evidence type="ECO:0000256" key="9">
    <source>
        <dbReference type="HAMAP-Rule" id="MF_00161"/>
    </source>
</evidence>
<dbReference type="PROSITE" id="PS00855">
    <property type="entry name" value="SPASE_II"/>
    <property type="match status" value="1"/>
</dbReference>
<sequence length="149" mass="15196">MAVVALLVAALDLAVKAWAETTLPGNPIDLGPLDLRLTFNSGVAFSLGDSLPATVVVAVTGAIVVGIMVYAWRSATSLDVLTGIGLGAVLGGAMANLLDRASDGAVTDYLHTGWFATFNLADTGITLGAALLILAALRNERRAETATTT</sequence>
<comment type="subcellular location">
    <subcellularLocation>
        <location evidence="9">Cell membrane</location>
        <topology evidence="9">Multi-pass membrane protein</topology>
    </subcellularLocation>
</comment>
<evidence type="ECO:0000256" key="7">
    <source>
        <dbReference type="ARBA" id="ARBA00022989"/>
    </source>
</evidence>
<evidence type="ECO:0000313" key="12">
    <source>
        <dbReference type="EMBL" id="ROP37284.1"/>
    </source>
</evidence>
<reference evidence="12 13" key="1">
    <citation type="submission" date="2018-11" db="EMBL/GenBank/DDBJ databases">
        <title>Sequencing the genomes of 1000 actinobacteria strains.</title>
        <authorList>
            <person name="Klenk H.-P."/>
        </authorList>
    </citation>
    <scope>NUCLEOTIDE SEQUENCE [LARGE SCALE GENOMIC DNA]</scope>
    <source>
        <strain evidence="12 13">DSM 44231</strain>
    </source>
</reference>
<feature type="active site" evidence="9">
    <location>
        <position position="122"/>
    </location>
</feature>
<dbReference type="EMBL" id="RJKM01000001">
    <property type="protein sequence ID" value="ROP37284.1"/>
    <property type="molecule type" value="Genomic_DNA"/>
</dbReference>
<feature type="transmembrane region" description="Helical" evidence="9">
    <location>
        <begin position="118"/>
        <end position="137"/>
    </location>
</feature>
<dbReference type="EC" id="3.4.23.36" evidence="9"/>
<evidence type="ECO:0000313" key="13">
    <source>
        <dbReference type="Proteomes" id="UP000268727"/>
    </source>
</evidence>
<dbReference type="PANTHER" id="PTHR33695:SF1">
    <property type="entry name" value="LIPOPROTEIN SIGNAL PEPTIDASE"/>
    <property type="match status" value="1"/>
</dbReference>
<dbReference type="Pfam" id="PF01252">
    <property type="entry name" value="Peptidase_A8"/>
    <property type="match status" value="1"/>
</dbReference>